<dbReference type="EMBL" id="WTXG01000014">
    <property type="protein sequence ID" value="KAI0301546.1"/>
    <property type="molecule type" value="Genomic_DNA"/>
</dbReference>
<feature type="compositionally biased region" description="Gly residues" evidence="1">
    <location>
        <begin position="460"/>
        <end position="477"/>
    </location>
</feature>
<evidence type="ECO:0000313" key="3">
    <source>
        <dbReference type="Proteomes" id="UP001203297"/>
    </source>
</evidence>
<sequence length="499" mass="53569">MGKWCVMVCLRPELCQLTLRRTSEYYDDVLGAKIKSLVSGAVKRSKLEKSEPSISYEAFVEDLDPGDSFTTTLTELLVREMAERRHRQAAADRRLISDRTAKGLRTLAAPQRVYRDRGARGISSRRSLNLTDYLVVPPEEMELDDDNDSLESMMDRFDPSSTVEGARINSDLYDVYANPGSSSISEPHLTPAPPQLRHMLRSATRREDWGLLRETSPDGWGPPSSAPVPSASPLTRQPSIRRPPARSRTVDFTDFTSRRRSSGREADESATQPPGSPSPSASVSASPRLASISNTTSVPPRRFFPFRRPELPWSPIPESVGTSTSTSTGTSTTTATTTGTSTRSSPGPGSVPESTSVSMTTTTTGTTTQADLRDQRTFLSWLPSSTLLSLPPPPPADLRGPRATPRLRRGGVRPPESLFPRPHAHAHLHGMMLRTESPELIVDSMHSNNAVSATTAGAGVDVGAGVGAGADAEGGGPPATSTPPPVVDASRGLSPSPAE</sequence>
<comment type="caution">
    <text evidence="2">The sequence shown here is derived from an EMBL/GenBank/DDBJ whole genome shotgun (WGS) entry which is preliminary data.</text>
</comment>
<protein>
    <submittedName>
        <fullName evidence="2">Uncharacterized protein</fullName>
    </submittedName>
</protein>
<evidence type="ECO:0000256" key="1">
    <source>
        <dbReference type="SAM" id="MobiDB-lite"/>
    </source>
</evidence>
<accession>A0AAD4M4V7</accession>
<feature type="region of interest" description="Disordered" evidence="1">
    <location>
        <begin position="212"/>
        <end position="421"/>
    </location>
</feature>
<proteinExistence type="predicted"/>
<gene>
    <name evidence="2" type="ORF">B0F90DRAFT_1717962</name>
</gene>
<feature type="compositionally biased region" description="Low complexity" evidence="1">
    <location>
        <begin position="379"/>
        <end position="389"/>
    </location>
</feature>
<dbReference type="AlphaFoldDB" id="A0AAD4M4V7"/>
<evidence type="ECO:0000313" key="2">
    <source>
        <dbReference type="EMBL" id="KAI0301546.1"/>
    </source>
</evidence>
<reference evidence="2" key="1">
    <citation type="journal article" date="2022" name="New Phytol.">
        <title>Evolutionary transition to the ectomycorrhizal habit in the genomes of a hyperdiverse lineage of mushroom-forming fungi.</title>
        <authorList>
            <person name="Looney B."/>
            <person name="Miyauchi S."/>
            <person name="Morin E."/>
            <person name="Drula E."/>
            <person name="Courty P.E."/>
            <person name="Kohler A."/>
            <person name="Kuo A."/>
            <person name="LaButti K."/>
            <person name="Pangilinan J."/>
            <person name="Lipzen A."/>
            <person name="Riley R."/>
            <person name="Andreopoulos W."/>
            <person name="He G."/>
            <person name="Johnson J."/>
            <person name="Nolan M."/>
            <person name="Tritt A."/>
            <person name="Barry K.W."/>
            <person name="Grigoriev I.V."/>
            <person name="Nagy L.G."/>
            <person name="Hibbett D."/>
            <person name="Henrissat B."/>
            <person name="Matheny P.B."/>
            <person name="Labbe J."/>
            <person name="Martin F.M."/>
        </authorList>
    </citation>
    <scope>NUCLEOTIDE SEQUENCE</scope>
    <source>
        <strain evidence="2">BPL690</strain>
    </source>
</reference>
<feature type="region of interest" description="Disordered" evidence="1">
    <location>
        <begin position="459"/>
        <end position="499"/>
    </location>
</feature>
<dbReference type="Proteomes" id="UP001203297">
    <property type="component" value="Unassembled WGS sequence"/>
</dbReference>
<feature type="compositionally biased region" description="Low complexity" evidence="1">
    <location>
        <begin position="321"/>
        <end position="368"/>
    </location>
</feature>
<organism evidence="2 3">
    <name type="scientific">Multifurca ochricompacta</name>
    <dbReference type="NCBI Taxonomy" id="376703"/>
    <lineage>
        <taxon>Eukaryota</taxon>
        <taxon>Fungi</taxon>
        <taxon>Dikarya</taxon>
        <taxon>Basidiomycota</taxon>
        <taxon>Agaricomycotina</taxon>
        <taxon>Agaricomycetes</taxon>
        <taxon>Russulales</taxon>
        <taxon>Russulaceae</taxon>
        <taxon>Multifurca</taxon>
    </lineage>
</organism>
<name>A0AAD4M4V7_9AGAM</name>
<keyword evidence="3" id="KW-1185">Reference proteome</keyword>
<feature type="compositionally biased region" description="Low complexity" evidence="1">
    <location>
        <begin position="269"/>
        <end position="291"/>
    </location>
</feature>